<protein>
    <submittedName>
        <fullName evidence="1">Uncharacterized protein</fullName>
    </submittedName>
</protein>
<keyword evidence="2" id="KW-1185">Reference proteome</keyword>
<evidence type="ECO:0000313" key="1">
    <source>
        <dbReference type="EMBL" id="MEI5994604.1"/>
    </source>
</evidence>
<organism evidence="1 2">
    <name type="scientific">Candidatus Enterococcus mansonii</name>
    <dbReference type="NCBI Taxonomy" id="1834181"/>
    <lineage>
        <taxon>Bacteria</taxon>
        <taxon>Bacillati</taxon>
        <taxon>Bacillota</taxon>
        <taxon>Bacilli</taxon>
        <taxon>Lactobacillales</taxon>
        <taxon>Enterococcaceae</taxon>
        <taxon>Enterococcus</taxon>
    </lineage>
</organism>
<name>A0ABU8IGJ3_9ENTE</name>
<gene>
    <name evidence="1" type="ORF">A5880_002190</name>
</gene>
<dbReference type="RefSeq" id="WP_336577136.1">
    <property type="nucleotide sequence ID" value="NZ_NGLE02000001.1"/>
</dbReference>
<sequence length="91" mass="10609">MNLMPDYTENIIVAVVLEGNLLWYVSDKEIWFLDYQKRIEAFKNKGYSINTDYIDESRKNNLVLDTSNALAVLNLIKENIATVEELREPLL</sequence>
<accession>A0ABU8IGJ3</accession>
<dbReference type="Proteomes" id="UP000195139">
    <property type="component" value="Unassembled WGS sequence"/>
</dbReference>
<proteinExistence type="predicted"/>
<evidence type="ECO:0000313" key="2">
    <source>
        <dbReference type="Proteomes" id="UP000195139"/>
    </source>
</evidence>
<comment type="caution">
    <text evidence="1">The sequence shown here is derived from an EMBL/GenBank/DDBJ whole genome shotgun (WGS) entry which is preliminary data.</text>
</comment>
<reference evidence="1" key="1">
    <citation type="submission" date="2018-07" db="EMBL/GenBank/DDBJ databases">
        <title>The Genome Sequence of Enterococcus sp. DIV0659b.</title>
        <authorList>
            <consortium name="The Broad Institute Genomics Platform"/>
            <consortium name="The Broad Institute Genomic Center for Infectious Diseases"/>
            <person name="Earl A."/>
            <person name="Manson A."/>
            <person name="Schwartman J."/>
            <person name="Gilmore M."/>
            <person name="Abouelleil A."/>
            <person name="Cao P."/>
            <person name="Chapman S."/>
            <person name="Cusick C."/>
            <person name="Shea T."/>
            <person name="Young S."/>
            <person name="Neafsey D."/>
            <person name="Nusbaum C."/>
            <person name="Birren B."/>
        </authorList>
    </citation>
    <scope>NUCLEOTIDE SEQUENCE [LARGE SCALE GENOMIC DNA]</scope>
    <source>
        <strain evidence="1">4G2_DIV0659</strain>
    </source>
</reference>
<dbReference type="EMBL" id="NGLE02000001">
    <property type="protein sequence ID" value="MEI5994604.1"/>
    <property type="molecule type" value="Genomic_DNA"/>
</dbReference>